<dbReference type="GO" id="GO:0006080">
    <property type="term" value="P:substituted mannan metabolic process"/>
    <property type="evidence" value="ECO:0007669"/>
    <property type="project" value="InterPro"/>
</dbReference>
<dbReference type="GO" id="GO:0030246">
    <property type="term" value="F:carbohydrate binding"/>
    <property type="evidence" value="ECO:0007669"/>
    <property type="project" value="InterPro"/>
</dbReference>
<dbReference type="InterPro" id="IPR005084">
    <property type="entry name" value="CBM6"/>
</dbReference>
<evidence type="ECO:0000259" key="6">
    <source>
        <dbReference type="PROSITE" id="PS51764"/>
    </source>
</evidence>
<dbReference type="SUPFAM" id="SSF49785">
    <property type="entry name" value="Galactose-binding domain-like"/>
    <property type="match status" value="1"/>
</dbReference>
<dbReference type="SUPFAM" id="SSF51445">
    <property type="entry name" value="(Trans)glycosidases"/>
    <property type="match status" value="1"/>
</dbReference>
<dbReference type="CDD" id="cd04086">
    <property type="entry name" value="CBM35_mannanase-like"/>
    <property type="match status" value="1"/>
</dbReference>
<dbReference type="PROSITE" id="PS51175">
    <property type="entry name" value="CBM6"/>
    <property type="match status" value="1"/>
</dbReference>
<dbReference type="Proteomes" id="UP000307943">
    <property type="component" value="Unassembled WGS sequence"/>
</dbReference>
<feature type="active site" description="Proton donor" evidence="4">
    <location>
        <position position="341"/>
    </location>
</feature>
<proteinExistence type="inferred from homology"/>
<gene>
    <name evidence="7" type="ORF">FE784_08695</name>
</gene>
<dbReference type="PRINTS" id="PR00739">
    <property type="entry name" value="GLHYDRLASE26"/>
</dbReference>
<dbReference type="PANTHER" id="PTHR40079">
    <property type="entry name" value="MANNAN ENDO-1,4-BETA-MANNOSIDASE E-RELATED"/>
    <property type="match status" value="1"/>
</dbReference>
<keyword evidence="2 4" id="KW-0378">Hydrolase</keyword>
<dbReference type="GO" id="GO:0016985">
    <property type="term" value="F:mannan endo-1,4-beta-mannosidase activity"/>
    <property type="evidence" value="ECO:0007669"/>
    <property type="project" value="InterPro"/>
</dbReference>
<dbReference type="EMBL" id="VDCQ01000009">
    <property type="protein sequence ID" value="TNJ66635.1"/>
    <property type="molecule type" value="Genomic_DNA"/>
</dbReference>
<evidence type="ECO:0000256" key="4">
    <source>
        <dbReference type="PROSITE-ProRule" id="PRU01100"/>
    </source>
</evidence>
<sequence>MTRDGHPVSCASGLYTVSSEEREERGNIMRVFGLPAAGKLLRTTALGMLLCFTGMAANTGSAAGTEQPAWTLYEAEEAELDGTVVQRSRPGFSGEGYSTNFEMAGDAVKFTVTVEEEGYYPLRIGYASPYGDKTNYIEVNGHTAGEMMFPQTEAFAEIDFGLVELDEGDNRIDISTYWGFFDVDYILLGEREERRPVAGVDPVLVTPEPSREAQALMEYMTSHYGKGILTGQQRTSSAELDYIYAVSGKLPVISGFPAEEGIDMALEWAKHGGIVTMEWHWGAPGGERATLASETGFDADKAVTPGTSEYERTIADIDRMAAQLLRLKREGVPVLWRPLHEAEGGWFWWGAKGPETAKKLYGILFDRFSRHHGLNNLIWVWTTSDSAHSRAWYPGDELVDIVGVDRYMRDGDYSPLMGVYDKLSAMVDGKKLVAYTENGPMPDPKQLKRHKIGWMYFNTWGGRFIADGMINSKHHVRAVYNHPYSITLDEFPSEAIYGKASVPYPVRERKQTEGRSK</sequence>
<dbReference type="Gene3D" id="2.60.120.260">
    <property type="entry name" value="Galactose-binding domain-like"/>
    <property type="match status" value="1"/>
</dbReference>
<dbReference type="PANTHER" id="PTHR40079:SF4">
    <property type="entry name" value="GH26 DOMAIN-CONTAINING PROTEIN-RELATED"/>
    <property type="match status" value="1"/>
</dbReference>
<protein>
    <submittedName>
        <fullName evidence="7">Beta-mannanase</fullName>
    </submittedName>
</protein>
<dbReference type="InterPro" id="IPR000805">
    <property type="entry name" value="Glyco_hydro_26"/>
</dbReference>
<keyword evidence="8" id="KW-1185">Reference proteome</keyword>
<dbReference type="AlphaFoldDB" id="A0A5C4TCH6"/>
<dbReference type="Gene3D" id="3.20.20.80">
    <property type="entry name" value="Glycosidases"/>
    <property type="match status" value="1"/>
</dbReference>
<name>A0A5C4TCH6_9BACL</name>
<comment type="caution">
    <text evidence="7">The sequence shown here is derived from an EMBL/GenBank/DDBJ whole genome shotgun (WGS) entry which is preliminary data.</text>
</comment>
<dbReference type="InterPro" id="IPR017853">
    <property type="entry name" value="GH"/>
</dbReference>
<feature type="domain" description="GH26" evidence="6">
    <location>
        <begin position="211"/>
        <end position="489"/>
    </location>
</feature>
<comment type="similarity">
    <text evidence="1 4">Belongs to the glycosyl hydrolase 26 family.</text>
</comment>
<reference evidence="7 8" key="1">
    <citation type="submission" date="2019-05" db="EMBL/GenBank/DDBJ databases">
        <title>We sequenced the genome of Paenibacillus hemerocallicola KCTC 33185 for further insight into its adaptation and study the phylogeny of Paenibacillus.</title>
        <authorList>
            <person name="Narsing Rao M.P."/>
        </authorList>
    </citation>
    <scope>NUCLEOTIDE SEQUENCE [LARGE SCALE GENOMIC DNA]</scope>
    <source>
        <strain evidence="7 8">KCTC 33185</strain>
    </source>
</reference>
<keyword evidence="3 4" id="KW-0326">Glycosidase</keyword>
<accession>A0A5C4TCH6</accession>
<evidence type="ECO:0000313" key="8">
    <source>
        <dbReference type="Proteomes" id="UP000307943"/>
    </source>
</evidence>
<dbReference type="PROSITE" id="PS51764">
    <property type="entry name" value="GH26"/>
    <property type="match status" value="1"/>
</dbReference>
<evidence type="ECO:0000313" key="7">
    <source>
        <dbReference type="EMBL" id="TNJ66635.1"/>
    </source>
</evidence>
<dbReference type="Pfam" id="PF02156">
    <property type="entry name" value="Glyco_hydro_26"/>
    <property type="match status" value="1"/>
</dbReference>
<organism evidence="7 8">
    <name type="scientific">Paenibacillus hemerocallicola</name>
    <dbReference type="NCBI Taxonomy" id="1172614"/>
    <lineage>
        <taxon>Bacteria</taxon>
        <taxon>Bacillati</taxon>
        <taxon>Bacillota</taxon>
        <taxon>Bacilli</taxon>
        <taxon>Bacillales</taxon>
        <taxon>Paenibacillaceae</taxon>
        <taxon>Paenibacillus</taxon>
    </lineage>
</organism>
<evidence type="ECO:0000256" key="2">
    <source>
        <dbReference type="ARBA" id="ARBA00022801"/>
    </source>
</evidence>
<dbReference type="Pfam" id="PF16990">
    <property type="entry name" value="CBM_35"/>
    <property type="match status" value="1"/>
</dbReference>
<evidence type="ECO:0000256" key="3">
    <source>
        <dbReference type="ARBA" id="ARBA00023295"/>
    </source>
</evidence>
<evidence type="ECO:0000256" key="1">
    <source>
        <dbReference type="ARBA" id="ARBA00007754"/>
    </source>
</evidence>
<dbReference type="InterPro" id="IPR022790">
    <property type="entry name" value="GH26_dom"/>
</dbReference>
<dbReference type="InterPro" id="IPR008979">
    <property type="entry name" value="Galactose-bd-like_sf"/>
</dbReference>
<evidence type="ECO:0000259" key="5">
    <source>
        <dbReference type="PROSITE" id="PS51175"/>
    </source>
</evidence>
<dbReference type="OrthoDB" id="9803686at2"/>
<feature type="active site" description="Nucleophile" evidence="4">
    <location>
        <position position="437"/>
    </location>
</feature>
<feature type="domain" description="CBM6" evidence="5">
    <location>
        <begin position="71"/>
        <end position="189"/>
    </location>
</feature>